<dbReference type="GeneID" id="78571648"/>
<evidence type="ECO:0000259" key="1">
    <source>
        <dbReference type="PROSITE" id="PS50943"/>
    </source>
</evidence>
<dbReference type="Proteomes" id="UP000254235">
    <property type="component" value="Unassembled WGS sequence"/>
</dbReference>
<dbReference type="AlphaFoldDB" id="A0A379G916"/>
<reference evidence="2 3" key="1">
    <citation type="submission" date="2018-06" db="EMBL/GenBank/DDBJ databases">
        <authorList>
            <consortium name="Pathogen Informatics"/>
            <person name="Doyle S."/>
        </authorList>
    </citation>
    <scope>NUCLEOTIDE SEQUENCE [LARGE SCALE GENOMIC DNA]</scope>
    <source>
        <strain evidence="2 3">NCTC13043</strain>
    </source>
</reference>
<dbReference type="EMBL" id="UGTP01000002">
    <property type="protein sequence ID" value="SUC37519.1"/>
    <property type="molecule type" value="Genomic_DNA"/>
</dbReference>
<proteinExistence type="predicted"/>
<gene>
    <name evidence="2" type="ORF">NCTC13043_02008</name>
</gene>
<accession>A0A379G916</accession>
<evidence type="ECO:0000313" key="2">
    <source>
        <dbReference type="EMBL" id="SUC37519.1"/>
    </source>
</evidence>
<feature type="domain" description="HTH cro/C1-type" evidence="1">
    <location>
        <begin position="45"/>
        <end position="87"/>
    </location>
</feature>
<dbReference type="SUPFAM" id="SSF47413">
    <property type="entry name" value="lambda repressor-like DNA-binding domains"/>
    <property type="match status" value="1"/>
</dbReference>
<protein>
    <recommendedName>
        <fullName evidence="1">HTH cro/C1-type domain-containing protein</fullName>
    </recommendedName>
</protein>
<dbReference type="RefSeq" id="WP_245944629.1">
    <property type="nucleotide sequence ID" value="NZ_UGTP01000002.1"/>
</dbReference>
<evidence type="ECO:0000313" key="3">
    <source>
        <dbReference type="Proteomes" id="UP000254235"/>
    </source>
</evidence>
<dbReference type="InterPro" id="IPR001387">
    <property type="entry name" value="Cro/C1-type_HTH"/>
</dbReference>
<sequence>MGVITNKQNGNCRKITAGGYASIAFSDIYHSLPRQAKAPKQAFVEDIAALCCCSQQTVRMWIQGVQRPDALKQKMISEHLGVNADVLFPAKV</sequence>
<dbReference type="GO" id="GO:0003677">
    <property type="term" value="F:DNA binding"/>
    <property type="evidence" value="ECO:0007669"/>
    <property type="project" value="InterPro"/>
</dbReference>
<dbReference type="PROSITE" id="PS50943">
    <property type="entry name" value="HTH_CROC1"/>
    <property type="match status" value="1"/>
</dbReference>
<name>A0A379G916_9BACT</name>
<dbReference type="InterPro" id="IPR010982">
    <property type="entry name" value="Lambda_DNA-bd_dom_sf"/>
</dbReference>
<organism evidence="2 3">
    <name type="scientific">Prevotella pallens</name>
    <dbReference type="NCBI Taxonomy" id="60133"/>
    <lineage>
        <taxon>Bacteria</taxon>
        <taxon>Pseudomonadati</taxon>
        <taxon>Bacteroidota</taxon>
        <taxon>Bacteroidia</taxon>
        <taxon>Bacteroidales</taxon>
        <taxon>Prevotellaceae</taxon>
        <taxon>Prevotella</taxon>
    </lineage>
</organism>